<keyword evidence="3" id="KW-1185">Reference proteome</keyword>
<proteinExistence type="predicted"/>
<dbReference type="EMBL" id="JAAMPI010001892">
    <property type="protein sequence ID" value="KAF4621938.1"/>
    <property type="molecule type" value="Genomic_DNA"/>
</dbReference>
<organism evidence="2 3">
    <name type="scientific">Cudoniella acicularis</name>
    <dbReference type="NCBI Taxonomy" id="354080"/>
    <lineage>
        <taxon>Eukaryota</taxon>
        <taxon>Fungi</taxon>
        <taxon>Dikarya</taxon>
        <taxon>Ascomycota</taxon>
        <taxon>Pezizomycotina</taxon>
        <taxon>Leotiomycetes</taxon>
        <taxon>Helotiales</taxon>
        <taxon>Tricladiaceae</taxon>
        <taxon>Cudoniella</taxon>
    </lineage>
</organism>
<dbReference type="Proteomes" id="UP000566819">
    <property type="component" value="Unassembled WGS sequence"/>
</dbReference>
<reference evidence="2 3" key="1">
    <citation type="submission" date="2020-03" db="EMBL/GenBank/DDBJ databases">
        <title>Draft Genome Sequence of Cudoniella acicularis.</title>
        <authorList>
            <person name="Buettner E."/>
            <person name="Kellner H."/>
        </authorList>
    </citation>
    <scope>NUCLEOTIDE SEQUENCE [LARGE SCALE GENOMIC DNA]</scope>
    <source>
        <strain evidence="2 3">DSM 108380</strain>
    </source>
</reference>
<evidence type="ECO:0000313" key="2">
    <source>
        <dbReference type="EMBL" id="KAF4621938.1"/>
    </source>
</evidence>
<gene>
    <name evidence="2" type="ORF">G7Y89_g14406</name>
</gene>
<evidence type="ECO:0008006" key="4">
    <source>
        <dbReference type="Google" id="ProtNLM"/>
    </source>
</evidence>
<dbReference type="PANTHER" id="PTHR42085">
    <property type="entry name" value="F-BOX DOMAIN-CONTAINING PROTEIN"/>
    <property type="match status" value="1"/>
</dbReference>
<feature type="region of interest" description="Disordered" evidence="1">
    <location>
        <begin position="19"/>
        <end position="40"/>
    </location>
</feature>
<dbReference type="PANTHER" id="PTHR42085:SF1">
    <property type="entry name" value="F-BOX DOMAIN-CONTAINING PROTEIN"/>
    <property type="match status" value="1"/>
</dbReference>
<evidence type="ECO:0000256" key="1">
    <source>
        <dbReference type="SAM" id="MobiDB-lite"/>
    </source>
</evidence>
<sequence length="410" mass="46589">MRTGHCGRCGSVALRIASTTNDDDDDNQSPGASSTSCESSKKTKVFYTPRHEYSAMPPSFLLNLPLELRTQIFSYLSTTPKNRIELVKTSYRGASGPGARHKILPPNEDGGEEIRLSFLRTCKQIYAETKHLLWQHNTLHLESILNPAREGIIEPIIVTGFKHHVQSVQLDIDLLFHKTVSGRLIFGHNLSILANWVTEGHLSSITLAARSMMGSNHLTHRQLEKILSHRRHPIHGLTYYEYLKELQLGTCVHTSLSTIKRRLVIDTGTPNLEATTWCPRQPIRSRCGNPMDMLREVANAWGGRLEVNGLLAYEDGKPIDEDIFLEQADPHQYYYKDDVHLWLMTEVVKEPIDGKHIGDFLLNMDRQSRAEYYRKFEPQLQALKETYGIRRIANLSVEHPEPGMASAHSH</sequence>
<evidence type="ECO:0000313" key="3">
    <source>
        <dbReference type="Proteomes" id="UP000566819"/>
    </source>
</evidence>
<accession>A0A8H4R313</accession>
<dbReference type="InterPro" id="IPR038883">
    <property type="entry name" value="AN11006-like"/>
</dbReference>
<protein>
    <recommendedName>
        <fullName evidence="4">F-box domain-containing protein</fullName>
    </recommendedName>
</protein>
<name>A0A8H4R313_9HELO</name>
<comment type="caution">
    <text evidence="2">The sequence shown here is derived from an EMBL/GenBank/DDBJ whole genome shotgun (WGS) entry which is preliminary data.</text>
</comment>
<dbReference type="OrthoDB" id="5413827at2759"/>
<dbReference type="AlphaFoldDB" id="A0A8H4R313"/>